<reference evidence="2 3" key="1">
    <citation type="submission" date="2018-08" db="EMBL/GenBank/DDBJ databases">
        <title>Bacillus phenotypic plasticity.</title>
        <authorList>
            <person name="Hurtado E."/>
        </authorList>
    </citation>
    <scope>NUCLEOTIDE SEQUENCE [LARGE SCALE GENOMIC DNA]</scope>
    <source>
        <strain evidence="2 3">111b</strain>
    </source>
</reference>
<dbReference type="Proteomes" id="UP000323321">
    <property type="component" value="Unassembled WGS sequence"/>
</dbReference>
<dbReference type="Gene3D" id="3.30.470.20">
    <property type="entry name" value="ATP-grasp fold, B domain"/>
    <property type="match status" value="1"/>
</dbReference>
<organism evidence="2 3">
    <name type="scientific">Bacillus cereus</name>
    <dbReference type="NCBI Taxonomy" id="1396"/>
    <lineage>
        <taxon>Bacteria</taxon>
        <taxon>Bacillati</taxon>
        <taxon>Bacillota</taxon>
        <taxon>Bacilli</taxon>
        <taxon>Bacillales</taxon>
        <taxon>Bacillaceae</taxon>
        <taxon>Bacillus</taxon>
        <taxon>Bacillus cereus group</taxon>
    </lineage>
</organism>
<proteinExistence type="predicted"/>
<evidence type="ECO:0000313" key="3">
    <source>
        <dbReference type="Proteomes" id="UP000323321"/>
    </source>
</evidence>
<dbReference type="Pfam" id="PF08443">
    <property type="entry name" value="RimK"/>
    <property type="match status" value="1"/>
</dbReference>
<dbReference type="GO" id="GO:0005737">
    <property type="term" value="C:cytoplasm"/>
    <property type="evidence" value="ECO:0007669"/>
    <property type="project" value="TreeGrafter"/>
</dbReference>
<protein>
    <recommendedName>
        <fullName evidence="1">ATP-grasp fold RimK-type domain-containing protein</fullName>
    </recommendedName>
</protein>
<dbReference type="PANTHER" id="PTHR21621:SF7">
    <property type="entry name" value="RIBOSOMAL PROTEIN BS6--L-GLUTAMATE LIGASE"/>
    <property type="match status" value="1"/>
</dbReference>
<dbReference type="GO" id="GO:0018169">
    <property type="term" value="F:ribosomal S6-glutamic acid ligase activity"/>
    <property type="evidence" value="ECO:0007669"/>
    <property type="project" value="TreeGrafter"/>
</dbReference>
<evidence type="ECO:0000313" key="2">
    <source>
        <dbReference type="EMBL" id="KAA6471914.1"/>
    </source>
</evidence>
<comment type="caution">
    <text evidence="2">The sequence shown here is derived from an EMBL/GenBank/DDBJ whole genome shotgun (WGS) entry which is preliminary data.</text>
</comment>
<gene>
    <name evidence="2" type="ORF">DX932_04595</name>
</gene>
<feature type="domain" description="ATP-grasp fold RimK-type" evidence="1">
    <location>
        <begin position="30"/>
        <end position="216"/>
    </location>
</feature>
<dbReference type="EMBL" id="QSMZ01000003">
    <property type="protein sequence ID" value="KAA6471914.1"/>
    <property type="molecule type" value="Genomic_DNA"/>
</dbReference>
<dbReference type="AlphaFoldDB" id="A0A9W7Q801"/>
<dbReference type="PANTHER" id="PTHR21621">
    <property type="entry name" value="RIBOSOMAL PROTEIN S6 MODIFICATION PROTEIN"/>
    <property type="match status" value="1"/>
</dbReference>
<name>A0A9W7Q801_BACCE</name>
<dbReference type="InterPro" id="IPR013651">
    <property type="entry name" value="ATP-grasp_RimK-type"/>
</dbReference>
<evidence type="ECO:0000259" key="1">
    <source>
        <dbReference type="Pfam" id="PF08443"/>
    </source>
</evidence>
<dbReference type="GO" id="GO:0009432">
    <property type="term" value="P:SOS response"/>
    <property type="evidence" value="ECO:0007669"/>
    <property type="project" value="TreeGrafter"/>
</dbReference>
<dbReference type="SUPFAM" id="SSF56059">
    <property type="entry name" value="Glutathione synthetase ATP-binding domain-like"/>
    <property type="match status" value="1"/>
</dbReference>
<sequence>MQREMMSIVEGIAETAGNFALTRPSVLRKADNKIVQMKLAEEIGFTLPQSLITNSNQAATSFCKENNTSIVKPLSTGRIIEKNKIGIIQTNLVEANENIQGLELSPAYFQDYIPKDTEIRLTIVGNKLFGANIKSTNQVDWRKNDALLEYKPIDIPDKIAKMCLEMMGKLEINFAAFDFIIRNGDYIFLELNANGQWLWLENILEFDISNTIINYLLGEPI</sequence>
<accession>A0A9W7Q801</accession>